<dbReference type="SMART" id="SM00603">
    <property type="entry name" value="LCCL"/>
    <property type="match status" value="1"/>
</dbReference>
<dbReference type="Pfam" id="PF03815">
    <property type="entry name" value="LCCL"/>
    <property type="match status" value="1"/>
</dbReference>
<dbReference type="VEuPathDB" id="PiroplasmaDB:BMR1_03g03090"/>
<dbReference type="EMBL" id="LN871598">
    <property type="protein sequence ID" value="SJK86541.1"/>
    <property type="molecule type" value="Genomic_DNA"/>
</dbReference>
<dbReference type="InterPro" id="IPR004043">
    <property type="entry name" value="LCCL"/>
</dbReference>
<keyword evidence="3" id="KW-1185">Reference proteome</keyword>
<dbReference type="KEGG" id="bmic:BMR1_03g03090"/>
<reference evidence="2 3" key="2">
    <citation type="journal article" date="2013" name="PLoS ONE">
        <title>Whole genome mapping and re-organization of the nuclear and mitochondrial genomes of Babesia microti isolates.</title>
        <authorList>
            <person name="Cornillot E."/>
            <person name="Dassouli A."/>
            <person name="Garg A."/>
            <person name="Pachikara N."/>
            <person name="Randazzo S."/>
            <person name="Depoix D."/>
            <person name="Carcy B."/>
            <person name="Delbecq S."/>
            <person name="Frutos R."/>
            <person name="Silva J.C."/>
            <person name="Sutton R."/>
            <person name="Krause P.J."/>
            <person name="Mamoun C.B."/>
        </authorList>
    </citation>
    <scope>NUCLEOTIDE SEQUENCE [LARGE SCALE GENOMIC DNA]</scope>
    <source>
        <strain evidence="2 3">RI</strain>
    </source>
</reference>
<reference evidence="2 3" key="3">
    <citation type="journal article" date="2016" name="Sci. Rep.">
        <title>Genome-wide diversity and gene expression profiling of Babesia microti isolates identify polymorphic genes that mediate host-pathogen interactions.</title>
        <authorList>
            <person name="Silva J.C."/>
            <person name="Cornillot E."/>
            <person name="McCracken C."/>
            <person name="Usmani-Brown S."/>
            <person name="Dwivedi A."/>
            <person name="Ifeonu O.O."/>
            <person name="Crabtree J."/>
            <person name="Gotia H.T."/>
            <person name="Virji A.Z."/>
            <person name="Reynes C."/>
            <person name="Colinge J."/>
            <person name="Kumar V."/>
            <person name="Lawres L."/>
            <person name="Pazzi J.E."/>
            <person name="Pablo J.V."/>
            <person name="Hung C."/>
            <person name="Brancato J."/>
            <person name="Kumari P."/>
            <person name="Orvis J."/>
            <person name="Tretina K."/>
            <person name="Chibucos M."/>
            <person name="Ott S."/>
            <person name="Sadzewicz L."/>
            <person name="Sengamalay N."/>
            <person name="Shetty A.C."/>
            <person name="Su Q."/>
            <person name="Tallon L."/>
            <person name="Fraser C.M."/>
            <person name="Frutos R."/>
            <person name="Molina D.M."/>
            <person name="Krause P.J."/>
            <person name="Ben Mamoun C."/>
        </authorList>
    </citation>
    <scope>NUCLEOTIDE SEQUENCE [LARGE SCALE GENOMIC DNA]</scope>
    <source>
        <strain evidence="2 3">RI</strain>
    </source>
</reference>
<dbReference type="Proteomes" id="UP000002899">
    <property type="component" value="Chromosome III"/>
</dbReference>
<dbReference type="OrthoDB" id="414826at2759"/>
<name>A0A1R4ABZ3_BABMR</name>
<organism evidence="2 3">
    <name type="scientific">Babesia microti (strain RI)</name>
    <dbReference type="NCBI Taxonomy" id="1133968"/>
    <lineage>
        <taxon>Eukaryota</taxon>
        <taxon>Sar</taxon>
        <taxon>Alveolata</taxon>
        <taxon>Apicomplexa</taxon>
        <taxon>Aconoidasida</taxon>
        <taxon>Piroplasmida</taxon>
        <taxon>Babesiidae</taxon>
        <taxon>Babesia</taxon>
    </lineage>
</organism>
<dbReference type="Gene3D" id="2.170.130.20">
    <property type="entry name" value="LCCL-like domain"/>
    <property type="match status" value="1"/>
</dbReference>
<proteinExistence type="predicted"/>
<dbReference type="InterPro" id="IPR036609">
    <property type="entry name" value="LCCL_sf"/>
</dbReference>
<dbReference type="SUPFAM" id="SSF49785">
    <property type="entry name" value="Galactose-binding domain-like"/>
    <property type="match status" value="2"/>
</dbReference>
<dbReference type="InterPro" id="IPR000421">
    <property type="entry name" value="FA58C"/>
</dbReference>
<dbReference type="GeneID" id="24425260"/>
<dbReference type="RefSeq" id="XP_021338687.1">
    <property type="nucleotide sequence ID" value="XM_021482135.1"/>
</dbReference>
<dbReference type="Pfam" id="PF00754">
    <property type="entry name" value="F5_F8_type_C"/>
    <property type="match status" value="1"/>
</dbReference>
<dbReference type="Gene3D" id="2.60.120.560">
    <property type="entry name" value="Exo-inulinase, domain 1"/>
    <property type="match status" value="1"/>
</dbReference>
<evidence type="ECO:0000313" key="2">
    <source>
        <dbReference type="EMBL" id="SJK86541.1"/>
    </source>
</evidence>
<evidence type="ECO:0000313" key="3">
    <source>
        <dbReference type="Proteomes" id="UP000002899"/>
    </source>
</evidence>
<reference evidence="2 3" key="1">
    <citation type="journal article" date="2012" name="Nucleic Acids Res.">
        <title>Sequencing of the smallest Apicomplexan genome from the human pathogen Babesia microti.</title>
        <authorList>
            <person name="Cornillot E."/>
            <person name="Hadj-Kaddour K."/>
            <person name="Dassouli A."/>
            <person name="Noel B."/>
            <person name="Ranwez V."/>
            <person name="Vacherie B."/>
            <person name="Augagneur Y."/>
            <person name="Bres V."/>
            <person name="Duclos A."/>
            <person name="Randazzo S."/>
            <person name="Carcy B."/>
            <person name="Debierre-Grockiego F."/>
            <person name="Delbecq S."/>
            <person name="Moubri-Menage K."/>
            <person name="Shams-Eldin H."/>
            <person name="Usmani-Brown S."/>
            <person name="Bringaud F."/>
            <person name="Wincker P."/>
            <person name="Vivares C.P."/>
            <person name="Schwarz R.T."/>
            <person name="Schetters T.P."/>
            <person name="Krause P.J."/>
            <person name="Gorenflot A."/>
            <person name="Berry V."/>
            <person name="Barbe V."/>
            <person name="Ben Mamoun C."/>
        </authorList>
    </citation>
    <scope>NUCLEOTIDE SEQUENCE [LARGE SCALE GENOMIC DNA]</scope>
    <source>
        <strain evidence="2 3">RI</strain>
    </source>
</reference>
<dbReference type="PROSITE" id="PS50231">
    <property type="entry name" value="RICIN_B_LECTIN"/>
    <property type="match status" value="1"/>
</dbReference>
<protein>
    <submittedName>
        <fullName evidence="2">LCCL domain-containing protein</fullName>
    </submittedName>
</protein>
<dbReference type="PROSITE" id="PS50820">
    <property type="entry name" value="LCCL"/>
    <property type="match status" value="1"/>
</dbReference>
<dbReference type="Gene3D" id="2.60.120.260">
    <property type="entry name" value="Galactose-binding domain-like"/>
    <property type="match status" value="1"/>
</dbReference>
<accession>A0A1R4ABZ3</accession>
<feature type="domain" description="LCCL" evidence="1">
    <location>
        <begin position="727"/>
        <end position="811"/>
    </location>
</feature>
<dbReference type="SUPFAM" id="SSF69848">
    <property type="entry name" value="LCCL domain"/>
    <property type="match status" value="1"/>
</dbReference>
<gene>
    <name evidence="2" type="ORF">BMR1_03g03090</name>
</gene>
<sequence length="1572" mass="176545">MIWVCVAWAIAHTEPTKSISSFTANDFYVFKNAWATSTFIDSDGNLEEFSPLRVIQPGPSFWCSSGSHSASDIVSWTGEFAKQPLIETLTIDWTYAPKEFQISASADGINYTSLMPFQPILAQKPSFTQFVKLPVPFLSKELKISMKNPQDNFFGISSVKIRAAGNPLFMLKSGITCSGGELCLVNKNNKPLLINCLEAIAISSGIELWRFNSNQQIVSISPLPDTGSIDLADLSAKSESVDKCLAVPLNSSNNTNSSAIGQIFEVFMANCDDLLDQDDAFSRWNFESNSQISLLSPQPLCLSQVDIFPTQSGESLTGNVNLTGLVEVEIKSLHTKGHEPKFAIDNKLETYWASPLLQPNDINKSITVELLLKNPYLIDSIVIYWEYPAFSYLFKTSLDNINYNNGPYNASNGSTKTVDMFGIEAKYIQLTLLHPHINYKVKNNHIYGIREIQIMTYATNTVVENCKIAANSSDARDKYFVDYVTQYDPNISKSITTLEANLVDFSNYIFEKSDYLNEKLSYLHDALEQSKEFSDTLGDIDKFLNEVRKESPFDTYDKSYIGESKNLPADSCQIVLTHNKHAKSGFYWLNPACSPFAYRAYCHFYQAQSKLIFIEKAEGNISNQNTSIARTCAKYGLEPLILSDKLDYDALVASVIAFGVTDFIPLAKDYQCHGYKCSGNFYDLFQGIENVTNLLKFHSNTSPGEFDDLAGFTYADQIVYKKSSNTNITYVVCTDNGYNLDNFEKLSCDDVLIGNEKLLGELNTSIYVECPTGCQHSKMPIYGSNYAFSETSSICKAAIESGVISDGGRFVITIEGPLSMDSQNTNNIDTGAKTTGDGNDTNTNLYGRLSFRINRTTKKCPIDILTESKHTYKNEHVHKQITHELLHNSDLFFGAEIKLPASEYANEEVDPWTEKLSKFSVDQIDTVYGIDPLLAKHSVEEAIITIDKFSKKFKKVARRSRKLFIKASNVLDELERLHNDLEVIHSERSVKLGKIDSSKEDKGFDLENTPIFTEFKLDTSGISVADKSLNVVFGTSDEWRIVNTRYHSINDYLAHYPTSNTKHHNPVSDNPPNLSIALIKSHKFFNFKLIFSITSLDDKICGIIFRYHDNFNYYKLLFDTLNGETRLEIVSNGRTSPLATVKNGGLTPERWTKVTLSADGPLITVDLGRHNTNILSVLDETISSGSIGFYSTGDTFYSNLTVSPLDCTQAEQVKSLDIKCSNFVEEFLGDPYDTYDIGGFSVKTNNENFVGWSYSGNMLVQKSPLAILESIALLSHNRKCKLGVFSFLVWPERKIHATRIPCVGAVFFYKDNNNFGYLSLQKDSIQLVGRKDGTESTVKKVELKGFTFHKWHNVFVKLATDNNVNVTINDIGIDGKMEKIAVIEGKFDGFTDGNRIGLFVNNITRVLFKDIQLHDEQSTSSNVSLLQQNEVSTGTDNKIWDECLAGGYYERLVLCKEIRIDCNNFCVNCCKHHTSLLSKQSYDECLIDCQNIQTPSNDKKAFDKYIQSCSPLPYGYNKPHFKHCQNDNECIINACILCCESGINTEEEHYLQKCYQNCTKSALLLAKRQFEL</sequence>
<dbReference type="Gene3D" id="2.60.120.1000">
    <property type="match status" value="1"/>
</dbReference>
<dbReference type="InterPro" id="IPR008979">
    <property type="entry name" value="Galactose-bd-like_sf"/>
</dbReference>
<evidence type="ECO:0000259" key="1">
    <source>
        <dbReference type="PROSITE" id="PS50820"/>
    </source>
</evidence>